<sequence>MTAAVGQSIVDIAGDLAYADWVRSRYTGWTRATWRALADAALTAVRPYASPGHARIDLPGPASRSGPVSDGLEGFARTFLLAAFRLSADGADDPDNVAEWYADGLAAGTDAASPYRWPDLAELNQARVECASIALALHETRPWIWDRLDDPVRQRIVDWMSGMNGVFVWDNNWLWFRAVTEAFLRSVGAPIHADDIDLAIARTDEWYVGDGWYSDGPEPHLTPGREHLRNFDNYNGWAMHFYPLWYCRMAGEHAEPGLRDRCRARLRRFLADAQYLVGANGAPLLQGRSLTYRYAMLAPFWAGAIFDATPLVPGLTRRLASGVVKHFVRNGCFDEHGLQTLGWYRPFPRIRQNYSGPGSPYWSSKGFAGLVLPADHPVWTDAEEAMPVERADVAATLGAPGWVVSGTRGDGVVRLACHGGDHADPRRPGLDDPVYARLAFSTHAAPQLSDAARAEPLDSHTALLDADGRPSLRRPSHRVLVAGRVGVSRYRAHWALGDDRYLLGPWVTTASVLRGAVEVRLARVDASPPTGSVEPAVSAASVEPVAPGPWRLRFGGWALASSDRPAESRGGTPDAPVVWVRRDDRLASTVAGLRGLTGAGLAYASDADPLGATSAVPWVATDGPVAFGEAYAAVVVLSGRIAGTEATGGVTLSVSTGGDGTEVTVRWADGETDPVRLDPP</sequence>
<protein>
    <recommendedName>
        <fullName evidence="1">DUF2264 domain-containing protein</fullName>
    </recommendedName>
</protein>
<accession>A0A8J3VW00</accession>
<dbReference type="Pfam" id="PF10022">
    <property type="entry name" value="DUF2264"/>
    <property type="match status" value="1"/>
</dbReference>
<evidence type="ECO:0000313" key="2">
    <source>
        <dbReference type="EMBL" id="GIH20860.1"/>
    </source>
</evidence>
<proteinExistence type="predicted"/>
<evidence type="ECO:0000259" key="1">
    <source>
        <dbReference type="Pfam" id="PF10022"/>
    </source>
</evidence>
<dbReference type="AlphaFoldDB" id="A0A8J3VW00"/>
<dbReference type="InterPro" id="IPR049349">
    <property type="entry name" value="DUF2264_N"/>
</dbReference>
<dbReference type="Proteomes" id="UP000642748">
    <property type="component" value="Unassembled WGS sequence"/>
</dbReference>
<comment type="caution">
    <text evidence="2">The sequence shown here is derived from an EMBL/GenBank/DDBJ whole genome shotgun (WGS) entry which is preliminary data.</text>
</comment>
<dbReference type="EMBL" id="BONZ01000107">
    <property type="protein sequence ID" value="GIH20860.1"/>
    <property type="molecule type" value="Genomic_DNA"/>
</dbReference>
<reference evidence="2" key="1">
    <citation type="submission" date="2021-01" db="EMBL/GenBank/DDBJ databases">
        <title>Whole genome shotgun sequence of Rugosimonospora africana NBRC 104875.</title>
        <authorList>
            <person name="Komaki H."/>
            <person name="Tamura T."/>
        </authorList>
    </citation>
    <scope>NUCLEOTIDE SEQUENCE</scope>
    <source>
        <strain evidence="2">NBRC 104875</strain>
    </source>
</reference>
<keyword evidence="3" id="KW-1185">Reference proteome</keyword>
<dbReference type="PANTHER" id="PTHR35339">
    <property type="entry name" value="LINALOOL DEHYDRATASE_ISOMERASE DOMAIN-CONTAINING PROTEIN"/>
    <property type="match status" value="1"/>
</dbReference>
<dbReference type="PANTHER" id="PTHR35339:SF4">
    <property type="entry name" value="LINALOOL DEHYDRATASE_ISOMERASE DOMAIN-CONTAINING PROTEIN"/>
    <property type="match status" value="1"/>
</dbReference>
<dbReference type="RefSeq" id="WP_203924276.1">
    <property type="nucleotide sequence ID" value="NZ_BONZ01000107.1"/>
</dbReference>
<name>A0A8J3VW00_9ACTN</name>
<dbReference type="InterPro" id="IPR016624">
    <property type="entry name" value="UCP014753"/>
</dbReference>
<feature type="domain" description="DUF2264" evidence="1">
    <location>
        <begin position="30"/>
        <end position="385"/>
    </location>
</feature>
<evidence type="ECO:0000313" key="3">
    <source>
        <dbReference type="Proteomes" id="UP000642748"/>
    </source>
</evidence>
<organism evidence="2 3">
    <name type="scientific">Rugosimonospora africana</name>
    <dbReference type="NCBI Taxonomy" id="556532"/>
    <lineage>
        <taxon>Bacteria</taxon>
        <taxon>Bacillati</taxon>
        <taxon>Actinomycetota</taxon>
        <taxon>Actinomycetes</taxon>
        <taxon>Micromonosporales</taxon>
        <taxon>Micromonosporaceae</taxon>
        <taxon>Rugosimonospora</taxon>
    </lineage>
</organism>
<gene>
    <name evidence="2" type="ORF">Raf01_90320</name>
</gene>